<gene>
    <name evidence="5" type="ORF">TL08_19555</name>
</gene>
<name>A0AAC9HSB5_9PSEU</name>
<keyword evidence="3" id="KW-0808">Transferase</keyword>
<dbReference type="SUPFAM" id="SSF53448">
    <property type="entry name" value="Nucleotide-diphospho-sugar transferases"/>
    <property type="match status" value="1"/>
</dbReference>
<evidence type="ECO:0000256" key="1">
    <source>
        <dbReference type="ARBA" id="ARBA00006739"/>
    </source>
</evidence>
<protein>
    <submittedName>
        <fullName evidence="5">Glycosyltransferase</fullName>
    </submittedName>
</protein>
<evidence type="ECO:0000256" key="2">
    <source>
        <dbReference type="ARBA" id="ARBA00022676"/>
    </source>
</evidence>
<evidence type="ECO:0000313" key="6">
    <source>
        <dbReference type="Proteomes" id="UP000095210"/>
    </source>
</evidence>
<dbReference type="Proteomes" id="UP000095210">
    <property type="component" value="Chromosome"/>
</dbReference>
<dbReference type="InterPro" id="IPR029044">
    <property type="entry name" value="Nucleotide-diphossugar_trans"/>
</dbReference>
<dbReference type="RefSeq" id="WP_069853917.1">
    <property type="nucleotide sequence ID" value="NZ_CP014859.1"/>
</dbReference>
<feature type="domain" description="Glycosyltransferase 2-like" evidence="4">
    <location>
        <begin position="7"/>
        <end position="162"/>
    </location>
</feature>
<dbReference type="EMBL" id="CP014859">
    <property type="protein sequence ID" value="AOS64702.1"/>
    <property type="molecule type" value="Genomic_DNA"/>
</dbReference>
<evidence type="ECO:0000256" key="3">
    <source>
        <dbReference type="ARBA" id="ARBA00022679"/>
    </source>
</evidence>
<dbReference type="KEGG" id="ahm:TL08_19555"/>
<dbReference type="InterPro" id="IPR001173">
    <property type="entry name" value="Glyco_trans_2-like"/>
</dbReference>
<sequence>MSEPRTTVVIATRNRAGELRHTLARLRALRPTPPIIVVDNASTDATAAAVAEVAGVRLIRLPANRAAAARNLGVVAATTPYVAFSDDDSWWAADALPAAERLLDAHPSVGLLAARTLVGPGDTEDPINTLLATSPLGHQSELPGPSVLGFLACAAIVRRTAFLRVNGFSRLLHFGAEERLLALDLAADGWDLCYAAELRAHHHPSTNRPPSAWRKDLERRNNTLIAWMRRPLPRVAAETRLLLREGDRRQRSRIVAGLLRRLPSALWQRHRLPAEVERRVRVLERAEERSRQPWAATASPS</sequence>
<keyword evidence="2" id="KW-0328">Glycosyltransferase</keyword>
<comment type="similarity">
    <text evidence="1">Belongs to the glycosyltransferase 2 family.</text>
</comment>
<proteinExistence type="inferred from homology"/>
<dbReference type="GO" id="GO:0016757">
    <property type="term" value="F:glycosyltransferase activity"/>
    <property type="evidence" value="ECO:0007669"/>
    <property type="project" value="UniProtKB-KW"/>
</dbReference>
<reference evidence="6" key="1">
    <citation type="submission" date="2016-03" db="EMBL/GenBank/DDBJ databases">
        <title>Complete genome sequence of the type strain Actinoalloteichus hymeniacidonis DSM 45092.</title>
        <authorList>
            <person name="Schaffert L."/>
            <person name="Albersmeier A."/>
            <person name="Winkler A."/>
            <person name="Kalinowski J."/>
            <person name="Zotchev S."/>
            <person name="Ruckert C."/>
        </authorList>
    </citation>
    <scope>NUCLEOTIDE SEQUENCE [LARGE SCALE GENOMIC DNA]</scope>
    <source>
        <strain evidence="6">HPA177(T) (DSM 45092(T))</strain>
    </source>
</reference>
<dbReference type="AlphaFoldDB" id="A0AAC9HSB5"/>
<dbReference type="PANTHER" id="PTHR43685">
    <property type="entry name" value="GLYCOSYLTRANSFERASE"/>
    <property type="match status" value="1"/>
</dbReference>
<accession>A0AAC9HSB5</accession>
<dbReference type="InterPro" id="IPR050834">
    <property type="entry name" value="Glycosyltransf_2"/>
</dbReference>
<dbReference type="Pfam" id="PF00535">
    <property type="entry name" value="Glycos_transf_2"/>
    <property type="match status" value="1"/>
</dbReference>
<organism evidence="5 6">
    <name type="scientific">Actinoalloteichus hymeniacidonis</name>
    <dbReference type="NCBI Taxonomy" id="340345"/>
    <lineage>
        <taxon>Bacteria</taxon>
        <taxon>Bacillati</taxon>
        <taxon>Actinomycetota</taxon>
        <taxon>Actinomycetes</taxon>
        <taxon>Pseudonocardiales</taxon>
        <taxon>Pseudonocardiaceae</taxon>
        <taxon>Actinoalloteichus</taxon>
    </lineage>
</organism>
<keyword evidence="6" id="KW-1185">Reference proteome</keyword>
<evidence type="ECO:0000313" key="5">
    <source>
        <dbReference type="EMBL" id="AOS64702.1"/>
    </source>
</evidence>
<evidence type="ECO:0000259" key="4">
    <source>
        <dbReference type="Pfam" id="PF00535"/>
    </source>
</evidence>
<dbReference type="Gene3D" id="3.90.550.10">
    <property type="entry name" value="Spore Coat Polysaccharide Biosynthesis Protein SpsA, Chain A"/>
    <property type="match status" value="1"/>
</dbReference>
<dbReference type="CDD" id="cd00761">
    <property type="entry name" value="Glyco_tranf_GTA_type"/>
    <property type="match status" value="1"/>
</dbReference>
<dbReference type="PANTHER" id="PTHR43685:SF5">
    <property type="entry name" value="GLYCOSYLTRANSFERASE EPSE-RELATED"/>
    <property type="match status" value="1"/>
</dbReference>